<dbReference type="RefSeq" id="NP_001343692.1">
    <property type="nucleotide sequence ID" value="NM_001356911.2"/>
</dbReference>
<dbReference type="SMR" id="Q95XH8"/>
<evidence type="ECO:0000256" key="6">
    <source>
        <dbReference type="ARBA" id="ARBA00023015"/>
    </source>
</evidence>
<evidence type="ECO:0000256" key="5">
    <source>
        <dbReference type="ARBA" id="ARBA00022833"/>
    </source>
</evidence>
<evidence type="ECO:0000256" key="7">
    <source>
        <dbReference type="ARBA" id="ARBA00023125"/>
    </source>
</evidence>
<evidence type="ECO:0000259" key="11">
    <source>
        <dbReference type="PROSITE" id="PS51030"/>
    </source>
</evidence>
<dbReference type="GO" id="GO:0005634">
    <property type="term" value="C:nucleus"/>
    <property type="evidence" value="ECO:0007669"/>
    <property type="project" value="UniProtKB-SubCell"/>
</dbReference>
<reference evidence="13 14" key="1">
    <citation type="journal article" date="1998" name="Science">
        <title>Genome sequence of the nematode C. elegans: a platform for investigating biology.</title>
        <authorList>
            <consortium name="The C. elegans sequencing consortium"/>
            <person name="Sulson J.E."/>
            <person name="Waterston R."/>
        </authorList>
    </citation>
    <scope>NUCLEOTIDE SEQUENCE [LARGE SCALE GENOMIC DNA]</scope>
    <source>
        <strain evidence="13 14">Bristol N2</strain>
    </source>
</reference>
<dbReference type="UCSC" id="Y69A2AR.26">
    <property type="organism name" value="c. elegans"/>
</dbReference>
<keyword evidence="3" id="KW-0479">Metal-binding</keyword>
<dbReference type="FunCoup" id="Q95XH8">
    <property type="interactions" value="5"/>
</dbReference>
<dbReference type="InterPro" id="IPR000536">
    <property type="entry name" value="Nucl_hrmn_rcpt_lig-bd"/>
</dbReference>
<keyword evidence="4" id="KW-0863">Zinc-finger</keyword>
<dbReference type="Pfam" id="PF00104">
    <property type="entry name" value="Hormone_recep"/>
    <property type="match status" value="1"/>
</dbReference>
<dbReference type="InterPro" id="IPR001628">
    <property type="entry name" value="Znf_hrmn_rcpt"/>
</dbReference>
<sequence>MSSLGSTTSSSTPSSQTSELCAVCGGKASSSRYGALSCIGCLVFFRRMTCGEKKWYCLRNRNCEINIATRNTCRACRLQKCLNVGMNPNAIQRRDEIGPRKPKVSKFSQKQYNAATSSECAMCLHIGFQNALEWANQLESFSMLSHVDKQNILSEYGIAFTLIDQGYKTARDADEQCWLLQNGSVLHCEQLFNSSDADLVNQLIANISQPLKRLELDEYECGLLKSLLLLSSSFPGEVQLNSQQSRAKCLTEMLQHRNDPERFGEIILLIGSIRSSVKLFYNQTKRSDLFNVLNFSYFVRNNMAC</sequence>
<organism evidence="13 14">
    <name type="scientific">Caenorhabditis elegans</name>
    <dbReference type="NCBI Taxonomy" id="6239"/>
    <lineage>
        <taxon>Eukaryota</taxon>
        <taxon>Metazoa</taxon>
        <taxon>Ecdysozoa</taxon>
        <taxon>Nematoda</taxon>
        <taxon>Chromadorea</taxon>
        <taxon>Rhabditida</taxon>
        <taxon>Rhabditina</taxon>
        <taxon>Rhabditomorpha</taxon>
        <taxon>Rhabditoidea</taxon>
        <taxon>Rhabditidae</taxon>
        <taxon>Peloderinae</taxon>
        <taxon>Caenorhabditis</taxon>
    </lineage>
</organism>
<dbReference type="HOGENOM" id="CLU_007368_0_0_1"/>
<dbReference type="AGR" id="WB:WBGene00022097"/>
<dbReference type="SMART" id="SM00399">
    <property type="entry name" value="ZnF_C4"/>
    <property type="match status" value="1"/>
</dbReference>
<dbReference type="Proteomes" id="UP000001940">
    <property type="component" value="Chromosome IV"/>
</dbReference>
<dbReference type="GO" id="GO:0003700">
    <property type="term" value="F:DNA-binding transcription factor activity"/>
    <property type="evidence" value="ECO:0007669"/>
    <property type="project" value="InterPro"/>
</dbReference>
<dbReference type="WormBase" id="Y69A2AR.26">
    <property type="protein sequence ID" value="CE52209"/>
    <property type="gene ID" value="WBGene00022097"/>
    <property type="gene designation" value="nhr-242"/>
</dbReference>
<dbReference type="eggNOG" id="KOG3575">
    <property type="taxonomic scope" value="Eukaryota"/>
</dbReference>
<dbReference type="SUPFAM" id="SSF48508">
    <property type="entry name" value="Nuclear receptor ligand-binding domain"/>
    <property type="match status" value="1"/>
</dbReference>
<evidence type="ECO:0000256" key="1">
    <source>
        <dbReference type="ARBA" id="ARBA00004123"/>
    </source>
</evidence>
<dbReference type="AlphaFoldDB" id="Q95XH8"/>
<accession>Q95XH8</accession>
<dbReference type="SMART" id="SM00430">
    <property type="entry name" value="HOLI"/>
    <property type="match status" value="1"/>
</dbReference>
<dbReference type="GO" id="GO:0000978">
    <property type="term" value="F:RNA polymerase II cis-regulatory region sequence-specific DNA binding"/>
    <property type="evidence" value="ECO:0007669"/>
    <property type="project" value="InterPro"/>
</dbReference>
<dbReference type="PANTHER" id="PTHR46587:SF1">
    <property type="entry name" value="NUCLEAR HORMONE RECEPTOR FAMILY-RELATED"/>
    <property type="match status" value="1"/>
</dbReference>
<dbReference type="Gene3D" id="1.10.565.10">
    <property type="entry name" value="Retinoid X Receptor"/>
    <property type="match status" value="1"/>
</dbReference>
<dbReference type="PROSITE" id="PS51030">
    <property type="entry name" value="NUCLEAR_REC_DBD_2"/>
    <property type="match status" value="1"/>
</dbReference>
<feature type="domain" description="NR LBD" evidence="12">
    <location>
        <begin position="82"/>
        <end position="305"/>
    </location>
</feature>
<evidence type="ECO:0000256" key="2">
    <source>
        <dbReference type="ARBA" id="ARBA00005993"/>
    </source>
</evidence>
<dbReference type="EMBL" id="BX284604">
    <property type="protein sequence ID" value="CCD74139.2"/>
    <property type="molecule type" value="Genomic_DNA"/>
</dbReference>
<dbReference type="Gene3D" id="3.30.50.10">
    <property type="entry name" value="Erythroid Transcription Factor GATA-1, subunit A"/>
    <property type="match status" value="1"/>
</dbReference>
<dbReference type="OrthoDB" id="5771769at2759"/>
<evidence type="ECO:0000313" key="15">
    <source>
        <dbReference type="WormBase" id="Y69A2AR.26"/>
    </source>
</evidence>
<gene>
    <name evidence="13 15" type="primary">nhr-242</name>
    <name evidence="13" type="ORF">CELE_Y69A2AR.26</name>
    <name evidence="15" type="ORF">Y69A2AR.26</name>
</gene>
<evidence type="ECO:0000313" key="14">
    <source>
        <dbReference type="Proteomes" id="UP000001940"/>
    </source>
</evidence>
<dbReference type="GeneID" id="190547"/>
<evidence type="ECO:0000256" key="10">
    <source>
        <dbReference type="ARBA" id="ARBA00023242"/>
    </source>
</evidence>
<comment type="subcellular location">
    <subcellularLocation>
        <location evidence="1">Nucleus</location>
    </subcellularLocation>
</comment>
<evidence type="ECO:0000256" key="3">
    <source>
        <dbReference type="ARBA" id="ARBA00022723"/>
    </source>
</evidence>
<dbReference type="PANTHER" id="PTHR46587">
    <property type="entry name" value="NUCLEAR HORMONE RECEPTOR FAMILY"/>
    <property type="match status" value="1"/>
</dbReference>
<keyword evidence="14" id="KW-1185">Reference proteome</keyword>
<dbReference type="SUPFAM" id="SSF57716">
    <property type="entry name" value="Glucocorticoid receptor-like (DNA-binding domain)"/>
    <property type="match status" value="1"/>
</dbReference>
<dbReference type="CDD" id="cd06960">
    <property type="entry name" value="NR_DBD_HNF4A"/>
    <property type="match status" value="1"/>
</dbReference>
<dbReference type="KEGG" id="cel:CELE_Y69A2AR.26"/>
<comment type="similarity">
    <text evidence="2">Belongs to the nuclear hormone receptor family.</text>
</comment>
<dbReference type="GO" id="GO:0008270">
    <property type="term" value="F:zinc ion binding"/>
    <property type="evidence" value="ECO:0007669"/>
    <property type="project" value="UniProtKB-KW"/>
</dbReference>
<evidence type="ECO:0000313" key="13">
    <source>
        <dbReference type="EMBL" id="CCD74139.2"/>
    </source>
</evidence>
<dbReference type="PRINTS" id="PR00047">
    <property type="entry name" value="STROIDFINGER"/>
</dbReference>
<keyword evidence="10" id="KW-0539">Nucleus</keyword>
<proteinExistence type="inferred from homology"/>
<evidence type="ECO:0000256" key="9">
    <source>
        <dbReference type="ARBA" id="ARBA00023170"/>
    </source>
</evidence>
<dbReference type="InterPro" id="IPR049636">
    <property type="entry name" value="HNF4-like_DBD"/>
</dbReference>
<dbReference type="PROSITE" id="PS51843">
    <property type="entry name" value="NR_LBD"/>
    <property type="match status" value="1"/>
</dbReference>
<keyword evidence="8" id="KW-0804">Transcription</keyword>
<keyword evidence="5" id="KW-0862">Zinc</keyword>
<evidence type="ECO:0000256" key="4">
    <source>
        <dbReference type="ARBA" id="ARBA00022771"/>
    </source>
</evidence>
<name>Q95XH8_CAEEL</name>
<dbReference type="InterPro" id="IPR013088">
    <property type="entry name" value="Znf_NHR/GATA"/>
</dbReference>
<keyword evidence="6" id="KW-0805">Transcription regulation</keyword>
<dbReference type="PaxDb" id="6239-Y69A2AR.26"/>
<dbReference type="CTD" id="190547"/>
<evidence type="ECO:0000259" key="12">
    <source>
        <dbReference type="PROSITE" id="PS51843"/>
    </source>
</evidence>
<evidence type="ECO:0000256" key="8">
    <source>
        <dbReference type="ARBA" id="ARBA00023163"/>
    </source>
</evidence>
<dbReference type="InterPro" id="IPR035500">
    <property type="entry name" value="NHR-like_dom_sf"/>
</dbReference>
<dbReference type="Pfam" id="PF00105">
    <property type="entry name" value="zf-C4"/>
    <property type="match status" value="1"/>
</dbReference>
<keyword evidence="9 13" id="KW-0675">Receptor</keyword>
<dbReference type="STRING" id="6239.Y69A2AR.26.1"/>
<dbReference type="PhylomeDB" id="Q95XH8"/>
<feature type="domain" description="Nuclear receptor" evidence="11">
    <location>
        <begin position="18"/>
        <end position="93"/>
    </location>
</feature>
<dbReference type="InParanoid" id="Q95XH8"/>
<keyword evidence="7" id="KW-0238">DNA-binding</keyword>
<protein>
    <submittedName>
        <fullName evidence="13">Nuclear Hormone Receptor family</fullName>
    </submittedName>
</protein>